<keyword evidence="1" id="KW-0472">Membrane</keyword>
<evidence type="ECO:0000313" key="3">
    <source>
        <dbReference type="EMBL" id="ODV78092.1"/>
    </source>
</evidence>
<dbReference type="InterPro" id="IPR028000">
    <property type="entry name" value="Pma1"/>
</dbReference>
<dbReference type="OrthoDB" id="4084551at2759"/>
<protein>
    <submittedName>
        <fullName evidence="3">Uncharacterized protein</fullName>
    </submittedName>
</protein>
<evidence type="ECO:0000256" key="2">
    <source>
        <dbReference type="SAM" id="SignalP"/>
    </source>
</evidence>
<dbReference type="Pfam" id="PF14610">
    <property type="entry name" value="Psg1"/>
    <property type="match status" value="1"/>
</dbReference>
<keyword evidence="1" id="KW-0812">Transmembrane</keyword>
<dbReference type="AlphaFoldDB" id="A0A1E4SFB0"/>
<evidence type="ECO:0000313" key="4">
    <source>
        <dbReference type="Proteomes" id="UP000094285"/>
    </source>
</evidence>
<feature type="chain" id="PRO_5009162801" evidence="2">
    <location>
        <begin position="18"/>
        <end position="442"/>
    </location>
</feature>
<feature type="transmembrane region" description="Helical" evidence="1">
    <location>
        <begin position="370"/>
        <end position="393"/>
    </location>
</feature>
<gene>
    <name evidence="3" type="ORF">CANTADRAFT_91523</name>
</gene>
<proteinExistence type="predicted"/>
<dbReference type="RefSeq" id="XP_020063214.1">
    <property type="nucleotide sequence ID" value="XM_020211829.1"/>
</dbReference>
<keyword evidence="1" id="KW-1133">Transmembrane helix</keyword>
<keyword evidence="4" id="KW-1185">Reference proteome</keyword>
<dbReference type="EMBL" id="KV453914">
    <property type="protein sequence ID" value="ODV78092.1"/>
    <property type="molecule type" value="Genomic_DNA"/>
</dbReference>
<dbReference type="GeneID" id="30985965"/>
<feature type="signal peptide" evidence="2">
    <location>
        <begin position="1"/>
        <end position="17"/>
    </location>
</feature>
<accession>A0A1E4SFB0</accession>
<keyword evidence="2" id="KW-0732">Signal</keyword>
<sequence length="442" mass="50268">MKLGILLALSSLVVTQAAHISEVVPEPTGAPQPLEKRYKDVVVNPKYKEQQEAKTASKTTSANQPKPWIRTLASDKKEIVTPTVIASVTFGAKPPKTTNGLEPWISLNKNGSPKTIQPKIKNGIIKNGSPTYGTWFATATTVTYNKEELKAHNMADDEIFEEEQHIEEDPYEHSLNPLLRCTPDFYSKRGVAKDKTSEPFCFPQDNQMLNMGKTYFVTWYSNFFKDAQNVKVHLSFVKESAYHRGTKRDIEVEEIHEKRSVVLDKGGTLGQASFFSSEWLPRTKGWFPITIDESWFGEGVNEAYKKVLISIQPDNVADEDFDFLKNPVVVEIAKGAKVSKEGYKDLKLMYDKVDNQHISVEVDEGIDEKYYVIIGMPTAVLIAAVLMYFFVYINKGYTDLSHLRKVKFAKNRSKKRLLFKKKNKDYAELPQFNNDIELTKND</sequence>
<dbReference type="Proteomes" id="UP000094285">
    <property type="component" value="Unassembled WGS sequence"/>
</dbReference>
<organism evidence="3 4">
    <name type="scientific">Suhomyces tanzawaensis NRRL Y-17324</name>
    <dbReference type="NCBI Taxonomy" id="984487"/>
    <lineage>
        <taxon>Eukaryota</taxon>
        <taxon>Fungi</taxon>
        <taxon>Dikarya</taxon>
        <taxon>Ascomycota</taxon>
        <taxon>Saccharomycotina</taxon>
        <taxon>Pichiomycetes</taxon>
        <taxon>Debaryomycetaceae</taxon>
        <taxon>Suhomyces</taxon>
    </lineage>
</organism>
<name>A0A1E4SFB0_9ASCO</name>
<evidence type="ECO:0000256" key="1">
    <source>
        <dbReference type="SAM" id="Phobius"/>
    </source>
</evidence>
<reference evidence="4" key="1">
    <citation type="submission" date="2016-05" db="EMBL/GenBank/DDBJ databases">
        <title>Comparative genomics of biotechnologically important yeasts.</title>
        <authorList>
            <consortium name="DOE Joint Genome Institute"/>
            <person name="Riley R."/>
            <person name="Haridas S."/>
            <person name="Wolfe K.H."/>
            <person name="Lopes M.R."/>
            <person name="Hittinger C.T."/>
            <person name="Goker M."/>
            <person name="Salamov A."/>
            <person name="Wisecaver J."/>
            <person name="Long T.M."/>
            <person name="Aerts A.L."/>
            <person name="Barry K."/>
            <person name="Choi C."/>
            <person name="Clum A."/>
            <person name="Coughlan A.Y."/>
            <person name="Deshpande S."/>
            <person name="Douglass A.P."/>
            <person name="Hanson S.J."/>
            <person name="Klenk H.-P."/>
            <person name="Labutti K."/>
            <person name="Lapidus A."/>
            <person name="Lindquist E."/>
            <person name="Lipzen A."/>
            <person name="Meier-Kolthoff J.P."/>
            <person name="Ohm R.A."/>
            <person name="Otillar R.P."/>
            <person name="Pangilinan J."/>
            <person name="Peng Y."/>
            <person name="Rokas A."/>
            <person name="Rosa C.A."/>
            <person name="Scheuner C."/>
            <person name="Sibirny A.A."/>
            <person name="Slot J.C."/>
            <person name="Stielow J.B."/>
            <person name="Sun H."/>
            <person name="Kurtzman C.P."/>
            <person name="Blackwell M."/>
            <person name="Grigoriev I.V."/>
            <person name="Jeffries T.W."/>
        </authorList>
    </citation>
    <scope>NUCLEOTIDE SEQUENCE [LARGE SCALE GENOMIC DNA]</scope>
    <source>
        <strain evidence="4">NRRL Y-17324</strain>
    </source>
</reference>